<dbReference type="EMBL" id="BMAV01022524">
    <property type="protein sequence ID" value="GFY77605.1"/>
    <property type="molecule type" value="Genomic_DNA"/>
</dbReference>
<reference evidence="7" key="1">
    <citation type="submission" date="2020-08" db="EMBL/GenBank/DDBJ databases">
        <title>Multicomponent nature underlies the extraordinary mechanical properties of spider dragline silk.</title>
        <authorList>
            <person name="Kono N."/>
            <person name="Nakamura H."/>
            <person name="Mori M."/>
            <person name="Yoshida Y."/>
            <person name="Ohtoshi R."/>
            <person name="Malay A.D."/>
            <person name="Moran D.A.P."/>
            <person name="Tomita M."/>
            <person name="Numata K."/>
            <person name="Arakawa K."/>
        </authorList>
    </citation>
    <scope>NUCLEOTIDE SEQUENCE</scope>
</reference>
<keyword evidence="4" id="KW-1015">Disulfide bond</keyword>
<evidence type="ECO:0000256" key="4">
    <source>
        <dbReference type="ARBA" id="ARBA00023157"/>
    </source>
</evidence>
<accession>A0A8X6YR26</accession>
<dbReference type="GO" id="GO:0050660">
    <property type="term" value="F:flavin adenine dinucleotide binding"/>
    <property type="evidence" value="ECO:0007669"/>
    <property type="project" value="InterPro"/>
</dbReference>
<dbReference type="PANTHER" id="PTHR42737">
    <property type="entry name" value="GLUTATHIONE REDUCTASE"/>
    <property type="match status" value="1"/>
</dbReference>
<dbReference type="Proteomes" id="UP000886998">
    <property type="component" value="Unassembled WGS sequence"/>
</dbReference>
<proteinExistence type="inferred from homology"/>
<sequence length="102" mass="11515">MRTKKVTFNCASHLEYLKHMKDYGISAELKSIDFKSFKQKRDAYVQKLNDIYLSNLQKSGIELIKGLGKFVSKSAIDVNGKKYTADHIVIATGGYPFVPEVP</sequence>
<dbReference type="GO" id="GO:0004362">
    <property type="term" value="F:glutathione-disulfide reductase (NADPH) activity"/>
    <property type="evidence" value="ECO:0007669"/>
    <property type="project" value="TreeGrafter"/>
</dbReference>
<evidence type="ECO:0000313" key="8">
    <source>
        <dbReference type="Proteomes" id="UP000886998"/>
    </source>
</evidence>
<dbReference type="GO" id="GO:0006749">
    <property type="term" value="P:glutathione metabolic process"/>
    <property type="evidence" value="ECO:0007669"/>
    <property type="project" value="TreeGrafter"/>
</dbReference>
<dbReference type="InterPro" id="IPR036188">
    <property type="entry name" value="FAD/NAD-bd_sf"/>
</dbReference>
<evidence type="ECO:0000313" key="7">
    <source>
        <dbReference type="EMBL" id="GFY77605.1"/>
    </source>
</evidence>
<dbReference type="Gene3D" id="3.50.50.60">
    <property type="entry name" value="FAD/NAD(P)-binding domain"/>
    <property type="match status" value="1"/>
</dbReference>
<organism evidence="7 8">
    <name type="scientific">Trichonephila inaurata madagascariensis</name>
    <dbReference type="NCBI Taxonomy" id="2747483"/>
    <lineage>
        <taxon>Eukaryota</taxon>
        <taxon>Metazoa</taxon>
        <taxon>Ecdysozoa</taxon>
        <taxon>Arthropoda</taxon>
        <taxon>Chelicerata</taxon>
        <taxon>Arachnida</taxon>
        <taxon>Araneae</taxon>
        <taxon>Araneomorphae</taxon>
        <taxon>Entelegynae</taxon>
        <taxon>Araneoidea</taxon>
        <taxon>Nephilidae</taxon>
        <taxon>Trichonephila</taxon>
        <taxon>Trichonephila inaurata</taxon>
    </lineage>
</organism>
<dbReference type="SUPFAM" id="SSF51905">
    <property type="entry name" value="FAD/NAD(P)-binding domain"/>
    <property type="match status" value="1"/>
</dbReference>
<evidence type="ECO:0000259" key="6">
    <source>
        <dbReference type="Pfam" id="PF07992"/>
    </source>
</evidence>
<dbReference type="GO" id="GO:0005739">
    <property type="term" value="C:mitochondrion"/>
    <property type="evidence" value="ECO:0007669"/>
    <property type="project" value="TreeGrafter"/>
</dbReference>
<dbReference type="AlphaFoldDB" id="A0A8X6YR26"/>
<dbReference type="InterPro" id="IPR046952">
    <property type="entry name" value="GSHR/TRXR-like"/>
</dbReference>
<keyword evidence="3" id="KW-0560">Oxidoreductase</keyword>
<evidence type="ECO:0000256" key="2">
    <source>
        <dbReference type="ARBA" id="ARBA00007532"/>
    </source>
</evidence>
<dbReference type="OrthoDB" id="5956163at2759"/>
<feature type="non-terminal residue" evidence="7">
    <location>
        <position position="102"/>
    </location>
</feature>
<evidence type="ECO:0000256" key="5">
    <source>
        <dbReference type="ARBA" id="ARBA00023284"/>
    </source>
</evidence>
<protein>
    <submittedName>
        <fullName evidence="7">Glutathione reductase, mitochondrial</fullName>
    </submittedName>
</protein>
<comment type="cofactor">
    <cofactor evidence="1">
        <name>FAD</name>
        <dbReference type="ChEBI" id="CHEBI:57692"/>
    </cofactor>
</comment>
<keyword evidence="5" id="KW-0676">Redox-active center</keyword>
<dbReference type="GO" id="GO:0005829">
    <property type="term" value="C:cytosol"/>
    <property type="evidence" value="ECO:0007669"/>
    <property type="project" value="TreeGrafter"/>
</dbReference>
<keyword evidence="8" id="KW-1185">Reference proteome</keyword>
<evidence type="ECO:0000256" key="3">
    <source>
        <dbReference type="ARBA" id="ARBA00023002"/>
    </source>
</evidence>
<dbReference type="GO" id="GO:0034599">
    <property type="term" value="P:cellular response to oxidative stress"/>
    <property type="evidence" value="ECO:0007669"/>
    <property type="project" value="TreeGrafter"/>
</dbReference>
<feature type="domain" description="FAD/NAD(P)-binding" evidence="6">
    <location>
        <begin position="10"/>
        <end position="102"/>
    </location>
</feature>
<dbReference type="InterPro" id="IPR023753">
    <property type="entry name" value="FAD/NAD-binding_dom"/>
</dbReference>
<gene>
    <name evidence="7" type="primary">GSR</name>
    <name evidence="7" type="ORF">TNIN_80311</name>
</gene>
<dbReference type="GO" id="GO:0045454">
    <property type="term" value="P:cell redox homeostasis"/>
    <property type="evidence" value="ECO:0007669"/>
    <property type="project" value="InterPro"/>
</dbReference>
<evidence type="ECO:0000256" key="1">
    <source>
        <dbReference type="ARBA" id="ARBA00001974"/>
    </source>
</evidence>
<comment type="caution">
    <text evidence="7">The sequence shown here is derived from an EMBL/GenBank/DDBJ whole genome shotgun (WGS) entry which is preliminary data.</text>
</comment>
<dbReference type="Pfam" id="PF07992">
    <property type="entry name" value="Pyr_redox_2"/>
    <property type="match status" value="1"/>
</dbReference>
<comment type="similarity">
    <text evidence="2">Belongs to the class-I pyridine nucleotide-disulfide oxidoreductase family.</text>
</comment>
<dbReference type="PANTHER" id="PTHR42737:SF2">
    <property type="entry name" value="GLUTATHIONE REDUCTASE"/>
    <property type="match status" value="1"/>
</dbReference>
<name>A0A8X6YR26_9ARAC</name>